<keyword evidence="3 6" id="KW-1133">Transmembrane helix</keyword>
<feature type="transmembrane region" description="Helical" evidence="6">
    <location>
        <begin position="139"/>
        <end position="156"/>
    </location>
</feature>
<keyword evidence="2 6" id="KW-0812">Transmembrane</keyword>
<evidence type="ECO:0000256" key="6">
    <source>
        <dbReference type="SAM" id="Phobius"/>
    </source>
</evidence>
<evidence type="ECO:0000256" key="4">
    <source>
        <dbReference type="ARBA" id="ARBA00023136"/>
    </source>
</evidence>
<evidence type="ECO:0000313" key="9">
    <source>
        <dbReference type="Proteomes" id="UP001305779"/>
    </source>
</evidence>
<feature type="transmembrane region" description="Helical" evidence="6">
    <location>
        <begin position="439"/>
        <end position="462"/>
    </location>
</feature>
<evidence type="ECO:0000259" key="7">
    <source>
        <dbReference type="PROSITE" id="PS50850"/>
    </source>
</evidence>
<organism evidence="8 9">
    <name type="scientific">Zasmidium cellare</name>
    <name type="common">Wine cellar mold</name>
    <name type="synonym">Racodium cellare</name>
    <dbReference type="NCBI Taxonomy" id="395010"/>
    <lineage>
        <taxon>Eukaryota</taxon>
        <taxon>Fungi</taxon>
        <taxon>Dikarya</taxon>
        <taxon>Ascomycota</taxon>
        <taxon>Pezizomycotina</taxon>
        <taxon>Dothideomycetes</taxon>
        <taxon>Dothideomycetidae</taxon>
        <taxon>Mycosphaerellales</taxon>
        <taxon>Mycosphaerellaceae</taxon>
        <taxon>Zasmidium</taxon>
    </lineage>
</organism>
<dbReference type="SUPFAM" id="SSF103473">
    <property type="entry name" value="MFS general substrate transporter"/>
    <property type="match status" value="1"/>
</dbReference>
<dbReference type="Pfam" id="PF07690">
    <property type="entry name" value="MFS_1"/>
    <property type="match status" value="1"/>
</dbReference>
<protein>
    <recommendedName>
        <fullName evidence="7">Major facilitator superfamily (MFS) profile domain-containing protein</fullName>
    </recommendedName>
</protein>
<feature type="transmembrane region" description="Helical" evidence="6">
    <location>
        <begin position="100"/>
        <end position="127"/>
    </location>
</feature>
<name>A0ABR0ES92_ZASCE</name>
<evidence type="ECO:0000256" key="5">
    <source>
        <dbReference type="SAM" id="MobiDB-lite"/>
    </source>
</evidence>
<feature type="region of interest" description="Disordered" evidence="5">
    <location>
        <begin position="1"/>
        <end position="57"/>
    </location>
</feature>
<accession>A0ABR0ES92</accession>
<comment type="subcellular location">
    <subcellularLocation>
        <location evidence="1">Membrane</location>
        <topology evidence="1">Multi-pass membrane protein</topology>
    </subcellularLocation>
</comment>
<feature type="domain" description="Major facilitator superfamily (MFS) profile" evidence="7">
    <location>
        <begin position="73"/>
        <end position="509"/>
    </location>
</feature>
<gene>
    <name evidence="8" type="ORF">PRZ48_005400</name>
</gene>
<dbReference type="InterPro" id="IPR020846">
    <property type="entry name" value="MFS_dom"/>
</dbReference>
<keyword evidence="4 6" id="KW-0472">Membrane</keyword>
<feature type="transmembrane region" description="Helical" evidence="6">
    <location>
        <begin position="474"/>
        <end position="494"/>
    </location>
</feature>
<dbReference type="InterPro" id="IPR011701">
    <property type="entry name" value="MFS"/>
</dbReference>
<dbReference type="PANTHER" id="PTHR23502:SF47">
    <property type="entry name" value="MAJOR FACILITATOR SUPERFAMILY (MFS) PROFILE DOMAIN-CONTAINING PROTEIN-RELATED"/>
    <property type="match status" value="1"/>
</dbReference>
<comment type="caution">
    <text evidence="8">The sequence shown here is derived from an EMBL/GenBank/DDBJ whole genome shotgun (WGS) entry which is preliminary data.</text>
</comment>
<dbReference type="InterPro" id="IPR036259">
    <property type="entry name" value="MFS_trans_sf"/>
</dbReference>
<dbReference type="PROSITE" id="PS50850">
    <property type="entry name" value="MFS"/>
    <property type="match status" value="1"/>
</dbReference>
<feature type="transmembrane region" description="Helical" evidence="6">
    <location>
        <begin position="343"/>
        <end position="362"/>
    </location>
</feature>
<evidence type="ECO:0000313" key="8">
    <source>
        <dbReference type="EMBL" id="KAK4504484.1"/>
    </source>
</evidence>
<dbReference type="CDD" id="cd17323">
    <property type="entry name" value="MFS_Tpo1_MDR_like"/>
    <property type="match status" value="1"/>
</dbReference>
<feature type="transmembrane region" description="Helical" evidence="6">
    <location>
        <begin position="304"/>
        <end position="323"/>
    </location>
</feature>
<dbReference type="Proteomes" id="UP001305779">
    <property type="component" value="Unassembled WGS sequence"/>
</dbReference>
<evidence type="ECO:0000256" key="1">
    <source>
        <dbReference type="ARBA" id="ARBA00004141"/>
    </source>
</evidence>
<feature type="transmembrane region" description="Helical" evidence="6">
    <location>
        <begin position="168"/>
        <end position="189"/>
    </location>
</feature>
<dbReference type="PANTHER" id="PTHR23502">
    <property type="entry name" value="MAJOR FACILITATOR SUPERFAMILY"/>
    <property type="match status" value="1"/>
</dbReference>
<feature type="transmembrane region" description="Helical" evidence="6">
    <location>
        <begin position="71"/>
        <end position="94"/>
    </location>
</feature>
<feature type="transmembrane region" description="Helical" evidence="6">
    <location>
        <begin position="196"/>
        <end position="219"/>
    </location>
</feature>
<evidence type="ECO:0000256" key="3">
    <source>
        <dbReference type="ARBA" id="ARBA00022989"/>
    </source>
</evidence>
<dbReference type="Gene3D" id="1.20.1250.20">
    <property type="entry name" value="MFS general substrate transporter like domains"/>
    <property type="match status" value="1"/>
</dbReference>
<feature type="transmembrane region" description="Helical" evidence="6">
    <location>
        <begin position="383"/>
        <end position="403"/>
    </location>
</feature>
<feature type="transmembrane region" description="Helical" evidence="6">
    <location>
        <begin position="409"/>
        <end position="427"/>
    </location>
</feature>
<sequence>MSEATLGPVKSKVELEDPVNDTTPSLTSETRDVQPAPGDTEKSHTSISDIVDWDGPDDPENPINLPLARKWLITISLSLTNFTTTFASSIFSTANGQTAALFHVSGEVMVLGTSLYLAGFLFGPFIFGPFSELYGRKRPLFFGFIIFAIFQIPVAVAQNIQTVMVCRFFQGVFGSAAQAVTGGALADIWNAEQRGFAVPVFAGSLFGGPIFGPIIGSFIVQSKLGWRWTQWITMIMAATFGIFAFIAIPETYHPVLLAQRAKRLRFQTRNWALHSLSEEREISLKDIGTRYLLRPAQMLVQEPILFLITIYMGFVFGIIYLNFQAFPISYSEHRHWSAGVSSLPFIAVLLGALAGCVLVALTTKSKLAPDPAKGRYQEARMPLMALGGLGLMIGLFWFAWTSFPSISPWPQILAGAPIGFGIMLITLQGMNYVIDCYAMYANSALAANTSIRYCLAAGFPLFADGMFHNLGVPWATSVLGFIALALLPVPLLFWKYGEKIRSMSKFVMT</sequence>
<dbReference type="EMBL" id="JAXOVC010000003">
    <property type="protein sequence ID" value="KAK4504484.1"/>
    <property type="molecule type" value="Genomic_DNA"/>
</dbReference>
<evidence type="ECO:0000256" key="2">
    <source>
        <dbReference type="ARBA" id="ARBA00022692"/>
    </source>
</evidence>
<feature type="transmembrane region" description="Helical" evidence="6">
    <location>
        <begin position="231"/>
        <end position="252"/>
    </location>
</feature>
<proteinExistence type="predicted"/>
<reference evidence="8 9" key="1">
    <citation type="journal article" date="2023" name="G3 (Bethesda)">
        <title>A chromosome-level genome assembly of Zasmidium syzygii isolated from banana leaves.</title>
        <authorList>
            <person name="van Westerhoven A.C."/>
            <person name="Mehrabi R."/>
            <person name="Talebi R."/>
            <person name="Steentjes M.B.F."/>
            <person name="Corcolon B."/>
            <person name="Chong P.A."/>
            <person name="Kema G.H.J."/>
            <person name="Seidl M.F."/>
        </authorList>
    </citation>
    <scope>NUCLEOTIDE SEQUENCE [LARGE SCALE GENOMIC DNA]</scope>
    <source>
        <strain evidence="8 9">P124</strain>
    </source>
</reference>
<keyword evidence="9" id="KW-1185">Reference proteome</keyword>